<dbReference type="AlphaFoldDB" id="A0A200QFG3"/>
<reference evidence="2 3" key="1">
    <citation type="journal article" date="2017" name="Mol. Plant">
        <title>The Genome of Medicinal Plant Macleaya cordata Provides New Insights into Benzylisoquinoline Alkaloids Metabolism.</title>
        <authorList>
            <person name="Liu X."/>
            <person name="Liu Y."/>
            <person name="Huang P."/>
            <person name="Ma Y."/>
            <person name="Qing Z."/>
            <person name="Tang Q."/>
            <person name="Cao H."/>
            <person name="Cheng P."/>
            <person name="Zheng Y."/>
            <person name="Yuan Z."/>
            <person name="Zhou Y."/>
            <person name="Liu J."/>
            <person name="Tang Z."/>
            <person name="Zhuo Y."/>
            <person name="Zhang Y."/>
            <person name="Yu L."/>
            <person name="Huang J."/>
            <person name="Yang P."/>
            <person name="Peng Q."/>
            <person name="Zhang J."/>
            <person name="Jiang W."/>
            <person name="Zhang Z."/>
            <person name="Lin K."/>
            <person name="Ro D.K."/>
            <person name="Chen X."/>
            <person name="Xiong X."/>
            <person name="Shang Y."/>
            <person name="Huang S."/>
            <person name="Zeng J."/>
        </authorList>
    </citation>
    <scope>NUCLEOTIDE SEQUENCE [LARGE SCALE GENOMIC DNA]</scope>
    <source>
        <strain evidence="3">cv. BLH2017</strain>
        <tissue evidence="2">Root</tissue>
    </source>
</reference>
<evidence type="ECO:0000256" key="1">
    <source>
        <dbReference type="SAM" id="Phobius"/>
    </source>
</evidence>
<dbReference type="EMBL" id="MVGT01002224">
    <property type="protein sequence ID" value="OVA09137.1"/>
    <property type="molecule type" value="Genomic_DNA"/>
</dbReference>
<protein>
    <submittedName>
        <fullName evidence="2">Uncharacterized protein</fullName>
    </submittedName>
</protein>
<feature type="transmembrane region" description="Helical" evidence="1">
    <location>
        <begin position="6"/>
        <end position="28"/>
    </location>
</feature>
<gene>
    <name evidence="2" type="ORF">BVC80_9097g237</name>
</gene>
<keyword evidence="1" id="KW-0812">Transmembrane</keyword>
<name>A0A200QFG3_MACCD</name>
<keyword evidence="1" id="KW-0472">Membrane</keyword>
<evidence type="ECO:0000313" key="3">
    <source>
        <dbReference type="Proteomes" id="UP000195402"/>
    </source>
</evidence>
<keyword evidence="1" id="KW-1133">Transmembrane helix</keyword>
<keyword evidence="3" id="KW-1185">Reference proteome</keyword>
<sequence length="95" mass="10363">MGGVGFLRTLIRVILFVGFIGFLVVGVLTSEEITKPTRTNLKCLKVVGRENDDVVHPGFDLKFGVSQFGFRAWVYLDLIGLVKRAGNSGRPPGQA</sequence>
<organism evidence="2 3">
    <name type="scientific">Macleaya cordata</name>
    <name type="common">Five-seeded plume-poppy</name>
    <name type="synonym">Bocconia cordata</name>
    <dbReference type="NCBI Taxonomy" id="56857"/>
    <lineage>
        <taxon>Eukaryota</taxon>
        <taxon>Viridiplantae</taxon>
        <taxon>Streptophyta</taxon>
        <taxon>Embryophyta</taxon>
        <taxon>Tracheophyta</taxon>
        <taxon>Spermatophyta</taxon>
        <taxon>Magnoliopsida</taxon>
        <taxon>Ranunculales</taxon>
        <taxon>Papaveraceae</taxon>
        <taxon>Papaveroideae</taxon>
        <taxon>Macleaya</taxon>
    </lineage>
</organism>
<accession>A0A200QFG3</accession>
<dbReference type="Proteomes" id="UP000195402">
    <property type="component" value="Unassembled WGS sequence"/>
</dbReference>
<proteinExistence type="predicted"/>
<evidence type="ECO:0000313" key="2">
    <source>
        <dbReference type="EMBL" id="OVA09137.1"/>
    </source>
</evidence>
<comment type="caution">
    <text evidence="2">The sequence shown here is derived from an EMBL/GenBank/DDBJ whole genome shotgun (WGS) entry which is preliminary data.</text>
</comment>
<dbReference type="InParanoid" id="A0A200QFG3"/>